<keyword evidence="2" id="KW-1185">Reference proteome</keyword>
<protein>
    <submittedName>
        <fullName evidence="1">11497_t:CDS:1</fullName>
    </submittedName>
</protein>
<gene>
    <name evidence="1" type="ORF">ALEPTO_LOCUS14408</name>
</gene>
<proteinExistence type="predicted"/>
<dbReference type="Proteomes" id="UP000789508">
    <property type="component" value="Unassembled WGS sequence"/>
</dbReference>
<sequence length="102" mass="11732">TIGEQLDEDPVSSVTSPISSFAKYDNFRKYGLRKLNVTSSNNIRLYAEQFGDSKDPTVIFIQEFLQSRLVWAPQLISEQFTKDLHLVFYDARGILDSDKPRD</sequence>
<name>A0A9N9P056_9GLOM</name>
<dbReference type="EMBL" id="CAJVPS010055684">
    <property type="protein sequence ID" value="CAG8776010.1"/>
    <property type="molecule type" value="Genomic_DNA"/>
</dbReference>
<accession>A0A9N9P056</accession>
<reference evidence="1" key="1">
    <citation type="submission" date="2021-06" db="EMBL/GenBank/DDBJ databases">
        <authorList>
            <person name="Kallberg Y."/>
            <person name="Tangrot J."/>
            <person name="Rosling A."/>
        </authorList>
    </citation>
    <scope>NUCLEOTIDE SEQUENCE</scope>
    <source>
        <strain evidence="1">FL130A</strain>
    </source>
</reference>
<comment type="caution">
    <text evidence="1">The sequence shown here is derived from an EMBL/GenBank/DDBJ whole genome shotgun (WGS) entry which is preliminary data.</text>
</comment>
<dbReference type="OrthoDB" id="408373at2759"/>
<dbReference type="SUPFAM" id="SSF53474">
    <property type="entry name" value="alpha/beta-Hydrolases"/>
    <property type="match status" value="1"/>
</dbReference>
<feature type="non-terminal residue" evidence="1">
    <location>
        <position position="1"/>
    </location>
</feature>
<evidence type="ECO:0000313" key="1">
    <source>
        <dbReference type="EMBL" id="CAG8776010.1"/>
    </source>
</evidence>
<dbReference type="InterPro" id="IPR029058">
    <property type="entry name" value="AB_hydrolase_fold"/>
</dbReference>
<organism evidence="1 2">
    <name type="scientific">Ambispora leptoticha</name>
    <dbReference type="NCBI Taxonomy" id="144679"/>
    <lineage>
        <taxon>Eukaryota</taxon>
        <taxon>Fungi</taxon>
        <taxon>Fungi incertae sedis</taxon>
        <taxon>Mucoromycota</taxon>
        <taxon>Glomeromycotina</taxon>
        <taxon>Glomeromycetes</taxon>
        <taxon>Archaeosporales</taxon>
        <taxon>Ambisporaceae</taxon>
        <taxon>Ambispora</taxon>
    </lineage>
</organism>
<evidence type="ECO:0000313" key="2">
    <source>
        <dbReference type="Proteomes" id="UP000789508"/>
    </source>
</evidence>
<dbReference type="AlphaFoldDB" id="A0A9N9P056"/>
<dbReference type="Gene3D" id="3.40.50.1820">
    <property type="entry name" value="alpha/beta hydrolase"/>
    <property type="match status" value="1"/>
</dbReference>
<feature type="non-terminal residue" evidence="1">
    <location>
        <position position="102"/>
    </location>
</feature>